<organism evidence="3 4">
    <name type="scientific">Zingiber officinale</name>
    <name type="common">Ginger</name>
    <name type="synonym">Amomum zingiber</name>
    <dbReference type="NCBI Taxonomy" id="94328"/>
    <lineage>
        <taxon>Eukaryota</taxon>
        <taxon>Viridiplantae</taxon>
        <taxon>Streptophyta</taxon>
        <taxon>Embryophyta</taxon>
        <taxon>Tracheophyta</taxon>
        <taxon>Spermatophyta</taxon>
        <taxon>Magnoliopsida</taxon>
        <taxon>Liliopsida</taxon>
        <taxon>Zingiberales</taxon>
        <taxon>Zingiberaceae</taxon>
        <taxon>Zingiber</taxon>
    </lineage>
</organism>
<reference evidence="3 4" key="1">
    <citation type="submission" date="2020-08" db="EMBL/GenBank/DDBJ databases">
        <title>Plant Genome Project.</title>
        <authorList>
            <person name="Zhang R.-G."/>
        </authorList>
    </citation>
    <scope>NUCLEOTIDE SEQUENCE [LARGE SCALE GENOMIC DNA]</scope>
    <source>
        <tissue evidence="3">Rhizome</tissue>
    </source>
</reference>
<gene>
    <name evidence="3" type="ORF">ZIOFF_058938</name>
</gene>
<evidence type="ECO:0000313" key="3">
    <source>
        <dbReference type="EMBL" id="KAG6482307.1"/>
    </source>
</evidence>
<feature type="compositionally biased region" description="Low complexity" evidence="1">
    <location>
        <begin position="224"/>
        <end position="234"/>
    </location>
</feature>
<feature type="region of interest" description="Disordered" evidence="1">
    <location>
        <begin position="224"/>
        <end position="252"/>
    </location>
</feature>
<comment type="caution">
    <text evidence="3">The sequence shown here is derived from an EMBL/GenBank/DDBJ whole genome shotgun (WGS) entry which is preliminary data.</text>
</comment>
<dbReference type="AlphaFoldDB" id="A0A8J5F4B1"/>
<evidence type="ECO:0000259" key="2">
    <source>
        <dbReference type="Pfam" id="PF12546"/>
    </source>
</evidence>
<evidence type="ECO:0000313" key="4">
    <source>
        <dbReference type="Proteomes" id="UP000734854"/>
    </source>
</evidence>
<accession>A0A8J5F4B1</accession>
<sequence length="294" mass="32326">MLIDIESDALGWQYISGILPDGCHLDRIILMDLLKATNVIRMENTRGAGSRSSQGYRLNGYTIHWAHLILYSKLQELNNWTQLPFPIVEIDAAKARLQEALAEIRLPSALSPPPLVGFDDTTVLASTIHCVGRHSLISTALSTGFKTSRTAEYVVEDGSHSEQKVEAAGLLDSLETFDFAFTLHLLKSILGPRIAVTMRRYQDQMVPSLTSSLVQVEEEELSIASSHASSDSRAGVPSPITNSELQSQREARDVTRQLISPIGLDHDEHSMGHSRNTHKKLGYCTSIIAALIGL</sequence>
<protein>
    <recommendedName>
        <fullName evidence="2">Cryptochrome C-terminal domain-containing protein</fullName>
    </recommendedName>
</protein>
<keyword evidence="4" id="KW-1185">Reference proteome</keyword>
<dbReference type="InterPro" id="IPR020978">
    <property type="entry name" value="Cryptochrome_C"/>
</dbReference>
<dbReference type="EMBL" id="JACMSC010000016">
    <property type="protein sequence ID" value="KAG6482307.1"/>
    <property type="molecule type" value="Genomic_DNA"/>
</dbReference>
<dbReference type="Proteomes" id="UP000734854">
    <property type="component" value="Unassembled WGS sequence"/>
</dbReference>
<dbReference type="Pfam" id="PF12546">
    <property type="entry name" value="Cryptochrome_C"/>
    <property type="match status" value="1"/>
</dbReference>
<proteinExistence type="predicted"/>
<feature type="domain" description="Cryptochrome C-terminal" evidence="2">
    <location>
        <begin position="195"/>
        <end position="252"/>
    </location>
</feature>
<name>A0A8J5F4B1_ZINOF</name>
<evidence type="ECO:0000256" key="1">
    <source>
        <dbReference type="SAM" id="MobiDB-lite"/>
    </source>
</evidence>